<organism evidence="2 3">
    <name type="scientific">Lederbergia lenta</name>
    <name type="common">Bacillus lentus</name>
    <dbReference type="NCBI Taxonomy" id="1467"/>
    <lineage>
        <taxon>Bacteria</taxon>
        <taxon>Bacillati</taxon>
        <taxon>Bacillota</taxon>
        <taxon>Bacilli</taxon>
        <taxon>Bacillales</taxon>
        <taxon>Bacillaceae</taxon>
        <taxon>Lederbergia</taxon>
    </lineage>
</organism>
<dbReference type="InterPro" id="IPR050312">
    <property type="entry name" value="IolE/XylAMocC-like"/>
</dbReference>
<dbReference type="InterPro" id="IPR013022">
    <property type="entry name" value="Xyl_isomerase-like_TIM-brl"/>
</dbReference>
<dbReference type="RefSeq" id="WP_066144816.1">
    <property type="nucleotide sequence ID" value="NZ_CBCSGM010000005.1"/>
</dbReference>
<reference evidence="2 3" key="1">
    <citation type="submission" date="2018-06" db="EMBL/GenBank/DDBJ databases">
        <authorList>
            <consortium name="Pathogen Informatics"/>
            <person name="Doyle S."/>
        </authorList>
    </citation>
    <scope>NUCLEOTIDE SEQUENCE [LARGE SCALE GENOMIC DNA]</scope>
    <source>
        <strain evidence="2 3">NCTC4824</strain>
    </source>
</reference>
<dbReference type="EMBL" id="LS483476">
    <property type="protein sequence ID" value="SQI63617.1"/>
    <property type="molecule type" value="Genomic_DNA"/>
</dbReference>
<dbReference type="KEGG" id="blen:NCTC4824_04212"/>
<dbReference type="STRING" id="1348624.GCA_001591545_03322"/>
<dbReference type="Gene3D" id="3.20.20.150">
    <property type="entry name" value="Divalent-metal-dependent TIM barrel enzymes"/>
    <property type="match status" value="1"/>
</dbReference>
<gene>
    <name evidence="2" type="ORF">NCTC4824_04212</name>
</gene>
<sequence>MGLEFGLQLFSVRDELEKDFTGTLEKLALIGYKNVELFFHGDDLKATIGNLEPASLKKELDRLELKAVSAHIAEEHLEVDKVKEVIEYAKLLGVQSLVIAIAYFKNKEDVLSFSEKLNKYGALLKTHNLQLYYHNHFHEFQKFDGDYVLDLILKNTNEDLLKIEFDTYWALRGGVDPVEYLKKMGGRCDLIHQKDLSTDVDTINLFQKIENDTPLNRDSMIKVRNIADFTEAGQGIMDIPSIIETFRNNPESKYIFIEQDWTKRNQIESVEISYRYLSKFFSV</sequence>
<dbReference type="AlphaFoldDB" id="A0A2X4WFT9"/>
<evidence type="ECO:0000313" key="2">
    <source>
        <dbReference type="EMBL" id="SQI63617.1"/>
    </source>
</evidence>
<dbReference type="Pfam" id="PF01261">
    <property type="entry name" value="AP_endonuc_2"/>
    <property type="match status" value="1"/>
</dbReference>
<name>A0A2X4WFT9_LEDLE</name>
<accession>A0A2X4WFT9</accession>
<protein>
    <submittedName>
        <fullName evidence="2">Sugar phosphate isomerase/epimerase</fullName>
    </submittedName>
</protein>
<keyword evidence="2" id="KW-0413">Isomerase</keyword>
<dbReference type="PANTHER" id="PTHR12110:SF41">
    <property type="entry name" value="INOSOSE DEHYDRATASE"/>
    <property type="match status" value="1"/>
</dbReference>
<dbReference type="PANTHER" id="PTHR12110">
    <property type="entry name" value="HYDROXYPYRUVATE ISOMERASE"/>
    <property type="match status" value="1"/>
</dbReference>
<proteinExistence type="predicted"/>
<feature type="domain" description="Xylose isomerase-like TIM barrel" evidence="1">
    <location>
        <begin position="25"/>
        <end position="263"/>
    </location>
</feature>
<keyword evidence="3" id="KW-1185">Reference proteome</keyword>
<dbReference type="SUPFAM" id="SSF51658">
    <property type="entry name" value="Xylose isomerase-like"/>
    <property type="match status" value="1"/>
</dbReference>
<evidence type="ECO:0000313" key="3">
    <source>
        <dbReference type="Proteomes" id="UP000249134"/>
    </source>
</evidence>
<dbReference type="Proteomes" id="UP000249134">
    <property type="component" value="Chromosome 1"/>
</dbReference>
<dbReference type="GO" id="GO:0016853">
    <property type="term" value="F:isomerase activity"/>
    <property type="evidence" value="ECO:0007669"/>
    <property type="project" value="UniProtKB-KW"/>
</dbReference>
<dbReference type="InterPro" id="IPR036237">
    <property type="entry name" value="Xyl_isomerase-like_sf"/>
</dbReference>
<evidence type="ECO:0000259" key="1">
    <source>
        <dbReference type="Pfam" id="PF01261"/>
    </source>
</evidence>